<dbReference type="Proteomes" id="UP000607653">
    <property type="component" value="Unassembled WGS sequence"/>
</dbReference>
<protein>
    <submittedName>
        <fullName evidence="1">Uncharacterized protein</fullName>
    </submittedName>
</protein>
<evidence type="ECO:0000313" key="2">
    <source>
        <dbReference type="Proteomes" id="UP000607653"/>
    </source>
</evidence>
<proteinExistence type="predicted"/>
<sequence>MWFHSHSTCPHCRKPVQPDIPAPAAETPVEVVIPVSEPPETEVQSITGLYPGCHHYENETSRTLHVFFFLFLLQHRRNQRL</sequence>
<evidence type="ECO:0000313" key="1">
    <source>
        <dbReference type="EMBL" id="DAD37738.1"/>
    </source>
</evidence>
<name>A0A822Z8B6_NELNU</name>
<comment type="caution">
    <text evidence="1">The sequence shown here is derived from an EMBL/GenBank/DDBJ whole genome shotgun (WGS) entry which is preliminary data.</text>
</comment>
<dbReference type="EMBL" id="DUZY01000004">
    <property type="protein sequence ID" value="DAD37738.1"/>
    <property type="molecule type" value="Genomic_DNA"/>
</dbReference>
<keyword evidence="2" id="KW-1185">Reference proteome</keyword>
<dbReference type="AlphaFoldDB" id="A0A822Z8B6"/>
<accession>A0A822Z8B6</accession>
<reference evidence="1 2" key="1">
    <citation type="journal article" date="2020" name="Mol. Biol. Evol.">
        <title>Distinct Expression and Methylation Patterns for Genes with Different Fates following a Single Whole-Genome Duplication in Flowering Plants.</title>
        <authorList>
            <person name="Shi T."/>
            <person name="Rahmani R.S."/>
            <person name="Gugger P.F."/>
            <person name="Wang M."/>
            <person name="Li H."/>
            <person name="Zhang Y."/>
            <person name="Li Z."/>
            <person name="Wang Q."/>
            <person name="Van de Peer Y."/>
            <person name="Marchal K."/>
            <person name="Chen J."/>
        </authorList>
    </citation>
    <scope>NUCLEOTIDE SEQUENCE [LARGE SCALE GENOMIC DNA]</scope>
    <source>
        <tissue evidence="1">Leaf</tissue>
    </source>
</reference>
<gene>
    <name evidence="1" type="ORF">HUJ06_008379</name>
</gene>
<organism evidence="1 2">
    <name type="scientific">Nelumbo nucifera</name>
    <name type="common">Sacred lotus</name>
    <dbReference type="NCBI Taxonomy" id="4432"/>
    <lineage>
        <taxon>Eukaryota</taxon>
        <taxon>Viridiplantae</taxon>
        <taxon>Streptophyta</taxon>
        <taxon>Embryophyta</taxon>
        <taxon>Tracheophyta</taxon>
        <taxon>Spermatophyta</taxon>
        <taxon>Magnoliopsida</taxon>
        <taxon>Proteales</taxon>
        <taxon>Nelumbonaceae</taxon>
        <taxon>Nelumbo</taxon>
    </lineage>
</organism>